<dbReference type="Proteomes" id="UP001058860">
    <property type="component" value="Chromosome"/>
</dbReference>
<evidence type="ECO:0000313" key="2">
    <source>
        <dbReference type="EMBL" id="UUY06397.1"/>
    </source>
</evidence>
<sequence>MTITSLSFVTPTSSSSMSAPTRSACSNAYIVLDGYSSSPPWWAMFSGRRSSQGFVAAEAGAALSAMAEPSRTARRGRRRIIRHEA</sequence>
<accession>A0ABY5PQF5</accession>
<organism evidence="2 3">
    <name type="scientific">Svornostia abyssi</name>
    <dbReference type="NCBI Taxonomy" id="2898438"/>
    <lineage>
        <taxon>Bacteria</taxon>
        <taxon>Bacillati</taxon>
        <taxon>Actinomycetota</taxon>
        <taxon>Thermoleophilia</taxon>
        <taxon>Solirubrobacterales</taxon>
        <taxon>Baekduiaceae</taxon>
        <taxon>Svornostia</taxon>
    </lineage>
</organism>
<protein>
    <submittedName>
        <fullName evidence="2">Uncharacterized protein</fullName>
    </submittedName>
</protein>
<name>A0ABY5PQF5_9ACTN</name>
<reference evidence="3" key="1">
    <citation type="submission" date="2021-11" db="EMBL/GenBank/DDBJ databases">
        <title>Cultivation dependent microbiological survey of springs from the worlds oldest radium mine currently devoted to the extraction of radon-saturated water.</title>
        <authorList>
            <person name="Kapinusova G."/>
            <person name="Smrhova T."/>
            <person name="Strejcek M."/>
            <person name="Suman J."/>
            <person name="Jani K."/>
            <person name="Pajer P."/>
            <person name="Uhlik O."/>
        </authorList>
    </citation>
    <scope>NUCLEOTIDE SEQUENCE [LARGE SCALE GENOMIC DNA]</scope>
    <source>
        <strain evidence="3">J379</strain>
    </source>
</reference>
<gene>
    <name evidence="2" type="ORF">LRS13_25095</name>
</gene>
<feature type="region of interest" description="Disordered" evidence="1">
    <location>
        <begin position="1"/>
        <end position="21"/>
    </location>
</feature>
<keyword evidence="3" id="KW-1185">Reference proteome</keyword>
<dbReference type="EMBL" id="CP088295">
    <property type="protein sequence ID" value="UUY06397.1"/>
    <property type="molecule type" value="Genomic_DNA"/>
</dbReference>
<evidence type="ECO:0000313" key="3">
    <source>
        <dbReference type="Proteomes" id="UP001058860"/>
    </source>
</evidence>
<evidence type="ECO:0000256" key="1">
    <source>
        <dbReference type="SAM" id="MobiDB-lite"/>
    </source>
</evidence>
<proteinExistence type="predicted"/>